<dbReference type="OrthoDB" id="7360581at2"/>
<evidence type="ECO:0000256" key="3">
    <source>
        <dbReference type="ARBA" id="ARBA00022737"/>
    </source>
</evidence>
<evidence type="ECO:0000256" key="1">
    <source>
        <dbReference type="ARBA" id="ARBA00004418"/>
    </source>
</evidence>
<sequence length="110" mass="11376">MKTSLKITALLALLTGGVLSLSTGCAGTATQQSTGEYVDDAAITTKVKTAMVRDEVVRAMQVDVTTFKGNVQLSGFVDTAEQKARAEQIARGVNGVTAVTNNISVKAAAE</sequence>
<dbReference type="PROSITE" id="PS51257">
    <property type="entry name" value="PROKAR_LIPOPROTEIN"/>
    <property type="match status" value="1"/>
</dbReference>
<evidence type="ECO:0000256" key="2">
    <source>
        <dbReference type="ARBA" id="ARBA00022729"/>
    </source>
</evidence>
<dbReference type="AlphaFoldDB" id="B1ZMA1"/>
<dbReference type="SMART" id="SM00749">
    <property type="entry name" value="BON"/>
    <property type="match status" value="1"/>
</dbReference>
<dbReference type="FunFam" id="3.30.1340.30:FF:000001">
    <property type="entry name" value="Molecular chaperone OsmY"/>
    <property type="match status" value="1"/>
</dbReference>
<gene>
    <name evidence="8" type="ordered locus">Oter_0063</name>
</gene>
<reference evidence="8 9" key="1">
    <citation type="journal article" date="2011" name="J. Bacteriol.">
        <title>Genome sequence of the verrucomicrobium Opitutus terrae PB90-1, an abundant inhabitant of rice paddy soil ecosystems.</title>
        <authorList>
            <person name="van Passel M.W."/>
            <person name="Kant R."/>
            <person name="Palva A."/>
            <person name="Copeland A."/>
            <person name="Lucas S."/>
            <person name="Lapidus A."/>
            <person name="Glavina del Rio T."/>
            <person name="Pitluck S."/>
            <person name="Goltsman E."/>
            <person name="Clum A."/>
            <person name="Sun H."/>
            <person name="Schmutz J."/>
            <person name="Larimer F.W."/>
            <person name="Land M.L."/>
            <person name="Hauser L."/>
            <person name="Kyrpides N."/>
            <person name="Mikhailova N."/>
            <person name="Richardson P.P."/>
            <person name="Janssen P.H."/>
            <person name="de Vos W.M."/>
            <person name="Smidt H."/>
        </authorList>
    </citation>
    <scope>NUCLEOTIDE SEQUENCE [LARGE SCALE GENOMIC DNA]</scope>
    <source>
        <strain evidence="9">DSM 11246 / JCM 15787 / PB90-1</strain>
    </source>
</reference>
<keyword evidence="4" id="KW-0574">Periplasm</keyword>
<feature type="chain" id="PRO_5002772510" description="Osmotically-inducible protein Y" evidence="6">
    <location>
        <begin position="21"/>
        <end position="110"/>
    </location>
</feature>
<dbReference type="eggNOG" id="COG2823">
    <property type="taxonomic scope" value="Bacteria"/>
</dbReference>
<proteinExistence type="predicted"/>
<evidence type="ECO:0000259" key="7">
    <source>
        <dbReference type="PROSITE" id="PS50914"/>
    </source>
</evidence>
<dbReference type="PANTHER" id="PTHR34606">
    <property type="entry name" value="BON DOMAIN-CONTAINING PROTEIN"/>
    <property type="match status" value="1"/>
</dbReference>
<feature type="signal peptide" evidence="6">
    <location>
        <begin position="1"/>
        <end position="20"/>
    </location>
</feature>
<dbReference type="InterPro" id="IPR014004">
    <property type="entry name" value="Transpt-assoc_nodulatn_dom_bac"/>
</dbReference>
<dbReference type="InterPro" id="IPR007055">
    <property type="entry name" value="BON_dom"/>
</dbReference>
<dbReference type="RefSeq" id="WP_012372892.1">
    <property type="nucleotide sequence ID" value="NC_010571.1"/>
</dbReference>
<dbReference type="KEGG" id="ote:Oter_0063"/>
<accession>B1ZMA1</accession>
<dbReference type="Pfam" id="PF04972">
    <property type="entry name" value="BON"/>
    <property type="match status" value="1"/>
</dbReference>
<comment type="subcellular location">
    <subcellularLocation>
        <location evidence="1">Periplasm</location>
    </subcellularLocation>
</comment>
<evidence type="ECO:0000256" key="5">
    <source>
        <dbReference type="ARBA" id="ARBA00070588"/>
    </source>
</evidence>
<evidence type="ECO:0000313" key="8">
    <source>
        <dbReference type="EMBL" id="ACB73354.1"/>
    </source>
</evidence>
<dbReference type="PROSITE" id="PS50914">
    <property type="entry name" value="BON"/>
    <property type="match status" value="1"/>
</dbReference>
<feature type="domain" description="BON" evidence="7">
    <location>
        <begin position="39"/>
        <end position="107"/>
    </location>
</feature>
<dbReference type="InterPro" id="IPR051686">
    <property type="entry name" value="Lipoprotein_DolP"/>
</dbReference>
<name>B1ZMA1_OPITP</name>
<evidence type="ECO:0000256" key="4">
    <source>
        <dbReference type="ARBA" id="ARBA00022764"/>
    </source>
</evidence>
<protein>
    <recommendedName>
        <fullName evidence="5">Osmotically-inducible protein Y</fullName>
    </recommendedName>
</protein>
<evidence type="ECO:0000313" key="9">
    <source>
        <dbReference type="Proteomes" id="UP000007013"/>
    </source>
</evidence>
<dbReference type="PANTHER" id="PTHR34606:SF16">
    <property type="entry name" value="BON DOMAIN-CONTAINING PROTEIN"/>
    <property type="match status" value="1"/>
</dbReference>
<dbReference type="Proteomes" id="UP000007013">
    <property type="component" value="Chromosome"/>
</dbReference>
<organism evidence="8 9">
    <name type="scientific">Opitutus terrae (strain DSM 11246 / JCM 15787 / PB90-1)</name>
    <dbReference type="NCBI Taxonomy" id="452637"/>
    <lineage>
        <taxon>Bacteria</taxon>
        <taxon>Pseudomonadati</taxon>
        <taxon>Verrucomicrobiota</taxon>
        <taxon>Opitutia</taxon>
        <taxon>Opitutales</taxon>
        <taxon>Opitutaceae</taxon>
        <taxon>Opitutus</taxon>
    </lineage>
</organism>
<dbReference type="GO" id="GO:0042597">
    <property type="term" value="C:periplasmic space"/>
    <property type="evidence" value="ECO:0007669"/>
    <property type="project" value="UniProtKB-SubCell"/>
</dbReference>
<dbReference type="Gene3D" id="3.30.1340.30">
    <property type="match status" value="1"/>
</dbReference>
<dbReference type="HOGENOM" id="CLU_098552_3_0_0"/>
<dbReference type="STRING" id="452637.Oter_0063"/>
<keyword evidence="9" id="KW-1185">Reference proteome</keyword>
<evidence type="ECO:0000256" key="6">
    <source>
        <dbReference type="SAM" id="SignalP"/>
    </source>
</evidence>
<keyword evidence="3" id="KW-0677">Repeat</keyword>
<keyword evidence="2 6" id="KW-0732">Signal</keyword>
<dbReference type="EMBL" id="CP001032">
    <property type="protein sequence ID" value="ACB73354.1"/>
    <property type="molecule type" value="Genomic_DNA"/>
</dbReference>